<evidence type="ECO:0000313" key="1">
    <source>
        <dbReference type="EMBL" id="KAK8489867.1"/>
    </source>
</evidence>
<proteinExistence type="predicted"/>
<comment type="caution">
    <text evidence="1">The sequence shown here is derived from an EMBL/GenBank/DDBJ whole genome shotgun (WGS) entry which is preliminary data.</text>
</comment>
<protein>
    <submittedName>
        <fullName evidence="1">Uncharacterized protein</fullName>
    </submittedName>
</protein>
<keyword evidence="2" id="KW-1185">Reference proteome</keyword>
<organism evidence="1 2">
    <name type="scientific">Hibiscus sabdariffa</name>
    <name type="common">roselle</name>
    <dbReference type="NCBI Taxonomy" id="183260"/>
    <lineage>
        <taxon>Eukaryota</taxon>
        <taxon>Viridiplantae</taxon>
        <taxon>Streptophyta</taxon>
        <taxon>Embryophyta</taxon>
        <taxon>Tracheophyta</taxon>
        <taxon>Spermatophyta</taxon>
        <taxon>Magnoliopsida</taxon>
        <taxon>eudicotyledons</taxon>
        <taxon>Gunneridae</taxon>
        <taxon>Pentapetalae</taxon>
        <taxon>rosids</taxon>
        <taxon>malvids</taxon>
        <taxon>Malvales</taxon>
        <taxon>Malvaceae</taxon>
        <taxon>Malvoideae</taxon>
        <taxon>Hibiscus</taxon>
    </lineage>
</organism>
<evidence type="ECO:0000313" key="2">
    <source>
        <dbReference type="Proteomes" id="UP001396334"/>
    </source>
</evidence>
<name>A0ABR2AAU0_9ROSI</name>
<accession>A0ABR2AAU0</accession>
<reference evidence="1 2" key="1">
    <citation type="journal article" date="2024" name="G3 (Bethesda)">
        <title>Genome assembly of Hibiscus sabdariffa L. provides insights into metabolisms of medicinal natural products.</title>
        <authorList>
            <person name="Kim T."/>
        </authorList>
    </citation>
    <scope>NUCLEOTIDE SEQUENCE [LARGE SCALE GENOMIC DNA]</scope>
    <source>
        <strain evidence="1">TK-2024</strain>
        <tissue evidence="1">Old leaves</tissue>
    </source>
</reference>
<sequence>MPATAAVVIPASHRHRSAQLSPLFHFIRQLMRAQWWFMAGESSGMEQWKWCGRVGARAGSIMDGGFRELVLLQMAVEARKWWIPMEKMATPWPWGGFG</sequence>
<dbReference type="EMBL" id="JBBPBN010000299">
    <property type="protein sequence ID" value="KAK8489867.1"/>
    <property type="molecule type" value="Genomic_DNA"/>
</dbReference>
<dbReference type="Proteomes" id="UP001396334">
    <property type="component" value="Unassembled WGS sequence"/>
</dbReference>
<gene>
    <name evidence="1" type="ORF">V6N11_021047</name>
</gene>